<dbReference type="PRINTS" id="PR00344">
    <property type="entry name" value="BCTRLSENSOR"/>
</dbReference>
<keyword evidence="7" id="KW-0067">ATP-binding</keyword>
<dbReference type="PANTHER" id="PTHR43065:SF46">
    <property type="entry name" value="C4-DICARBOXYLATE TRANSPORT SENSOR PROTEIN DCTB"/>
    <property type="match status" value="1"/>
</dbReference>
<reference evidence="11 12" key="1">
    <citation type="submission" date="2020-01" db="EMBL/GenBank/DDBJ databases">
        <title>Paenibacillus soybeanensis sp. nov. isolated from the nodules of soybean (Glycine max(L.) Merr).</title>
        <authorList>
            <person name="Wang H."/>
        </authorList>
    </citation>
    <scope>NUCLEOTIDE SEQUENCE [LARGE SCALE GENOMIC DNA]</scope>
    <source>
        <strain evidence="11 12">DSM 23054</strain>
    </source>
</reference>
<feature type="domain" description="Histidine kinase" evidence="10">
    <location>
        <begin position="209"/>
        <end position="417"/>
    </location>
</feature>
<dbReference type="InterPro" id="IPR005467">
    <property type="entry name" value="His_kinase_dom"/>
</dbReference>
<evidence type="ECO:0000256" key="7">
    <source>
        <dbReference type="ARBA" id="ARBA00022840"/>
    </source>
</evidence>
<evidence type="ECO:0000256" key="9">
    <source>
        <dbReference type="SAM" id="Phobius"/>
    </source>
</evidence>
<protein>
    <recommendedName>
        <fullName evidence="2">histidine kinase</fullName>
        <ecNumber evidence="2">2.7.13.3</ecNumber>
    </recommendedName>
</protein>
<evidence type="ECO:0000313" key="12">
    <source>
        <dbReference type="Proteomes" id="UP000558113"/>
    </source>
</evidence>
<keyword evidence="12" id="KW-1185">Reference proteome</keyword>
<dbReference type="Gene3D" id="1.10.287.130">
    <property type="match status" value="1"/>
</dbReference>
<dbReference type="Pfam" id="PF02518">
    <property type="entry name" value="HATPase_c"/>
    <property type="match status" value="1"/>
</dbReference>
<dbReference type="InterPro" id="IPR003594">
    <property type="entry name" value="HATPase_dom"/>
</dbReference>
<comment type="catalytic activity">
    <reaction evidence="1">
        <text>ATP + protein L-histidine = ADP + protein N-phospho-L-histidine.</text>
        <dbReference type="EC" id="2.7.13.3"/>
    </reaction>
</comment>
<dbReference type="PANTHER" id="PTHR43065">
    <property type="entry name" value="SENSOR HISTIDINE KINASE"/>
    <property type="match status" value="1"/>
</dbReference>
<dbReference type="Gene3D" id="3.30.565.10">
    <property type="entry name" value="Histidine kinase-like ATPase, C-terminal domain"/>
    <property type="match status" value="1"/>
</dbReference>
<evidence type="ECO:0000256" key="2">
    <source>
        <dbReference type="ARBA" id="ARBA00012438"/>
    </source>
</evidence>
<dbReference type="EC" id="2.7.13.3" evidence="2"/>
<keyword evidence="9" id="KW-0472">Membrane</keyword>
<dbReference type="SMART" id="SM00387">
    <property type="entry name" value="HATPase_c"/>
    <property type="match status" value="1"/>
</dbReference>
<dbReference type="EMBL" id="JAAAMU010000005">
    <property type="protein sequence ID" value="NBC69700.1"/>
    <property type="molecule type" value="Genomic_DNA"/>
</dbReference>
<dbReference type="AlphaFoldDB" id="A0A7X4YNR0"/>
<gene>
    <name evidence="11" type="ORF">GT003_11915</name>
</gene>
<name>A0A7X4YNR0_9BACL</name>
<keyword evidence="5" id="KW-0547">Nucleotide-binding</keyword>
<dbReference type="CDD" id="cd00082">
    <property type="entry name" value="HisKA"/>
    <property type="match status" value="1"/>
</dbReference>
<dbReference type="InterPro" id="IPR036097">
    <property type="entry name" value="HisK_dim/P_sf"/>
</dbReference>
<feature type="transmembrane region" description="Helical" evidence="9">
    <location>
        <begin position="12"/>
        <end position="31"/>
    </location>
</feature>
<dbReference type="RefSeq" id="WP_161697817.1">
    <property type="nucleotide sequence ID" value="NZ_JAAAMU010000005.1"/>
</dbReference>
<keyword evidence="9" id="KW-1133">Transmembrane helix</keyword>
<dbReference type="Pfam" id="PF00512">
    <property type="entry name" value="HisKA"/>
    <property type="match status" value="1"/>
</dbReference>
<evidence type="ECO:0000256" key="1">
    <source>
        <dbReference type="ARBA" id="ARBA00000085"/>
    </source>
</evidence>
<dbReference type="SUPFAM" id="SSF47384">
    <property type="entry name" value="Homodimeric domain of signal transducing histidine kinase"/>
    <property type="match status" value="1"/>
</dbReference>
<keyword evidence="9" id="KW-0812">Transmembrane</keyword>
<dbReference type="InterPro" id="IPR003661">
    <property type="entry name" value="HisK_dim/P_dom"/>
</dbReference>
<evidence type="ECO:0000259" key="10">
    <source>
        <dbReference type="PROSITE" id="PS50109"/>
    </source>
</evidence>
<dbReference type="GO" id="GO:0000155">
    <property type="term" value="F:phosphorelay sensor kinase activity"/>
    <property type="evidence" value="ECO:0007669"/>
    <property type="project" value="InterPro"/>
</dbReference>
<feature type="transmembrane region" description="Helical" evidence="9">
    <location>
        <begin position="162"/>
        <end position="182"/>
    </location>
</feature>
<dbReference type="OrthoDB" id="9815750at2"/>
<proteinExistence type="predicted"/>
<dbReference type="InterPro" id="IPR036890">
    <property type="entry name" value="HATPase_C_sf"/>
</dbReference>
<feature type="transmembrane region" description="Helical" evidence="9">
    <location>
        <begin position="66"/>
        <end position="90"/>
    </location>
</feature>
<feature type="transmembrane region" description="Helical" evidence="9">
    <location>
        <begin position="131"/>
        <end position="150"/>
    </location>
</feature>
<evidence type="ECO:0000256" key="6">
    <source>
        <dbReference type="ARBA" id="ARBA00022777"/>
    </source>
</evidence>
<dbReference type="PROSITE" id="PS50109">
    <property type="entry name" value="HIS_KIN"/>
    <property type="match status" value="1"/>
</dbReference>
<evidence type="ECO:0000256" key="8">
    <source>
        <dbReference type="ARBA" id="ARBA00023012"/>
    </source>
</evidence>
<keyword evidence="4" id="KW-0808">Transferase</keyword>
<accession>A0A7X4YNR0</accession>
<sequence length="433" mass="47783">MTHIFMHEIHELLYILVACLMFMLVTPRALVGEFRRKLLYVTILIVFSAVYLGFESIDVRVYALHVMPIAIVLAAVFEGALVGMVTWLAFVCCGIAFVGTDWVANASSNTILMLLGLYFHHRFYRRSSLGIIMAGALSLVAFHAAVYLFVCAIRGNAMDAGTAAMILIGTLPSAAIVFYSHYRVKNHARMMEELYNAEKYQMLGQLAASISHEVRNPLTMTSGFLQMMGKQSLSADTLERYRKHAIEGIDQATSIITDYLNYAKPSVEEARPIDVKTELESLTPWIAPLADMSNVEIEMKHHDDCPLIILGEPKKFQQCLLNLLKNAIEAMPGGGKLSIATRVEQHQVCIAIADTGVGMSKLQLKRIGTPFFTTKEKGTGLGLMVVVSLISVMGGKIAFTSKRGQGTVCEIRYRLSNAIPLQAHSSVPMELNS</sequence>
<dbReference type="SUPFAM" id="SSF55874">
    <property type="entry name" value="ATPase domain of HSP90 chaperone/DNA topoisomerase II/histidine kinase"/>
    <property type="match status" value="1"/>
</dbReference>
<evidence type="ECO:0000256" key="3">
    <source>
        <dbReference type="ARBA" id="ARBA00022553"/>
    </source>
</evidence>
<comment type="caution">
    <text evidence="11">The sequence shown here is derived from an EMBL/GenBank/DDBJ whole genome shotgun (WGS) entry which is preliminary data.</text>
</comment>
<dbReference type="Proteomes" id="UP000558113">
    <property type="component" value="Unassembled WGS sequence"/>
</dbReference>
<evidence type="ECO:0000256" key="4">
    <source>
        <dbReference type="ARBA" id="ARBA00022679"/>
    </source>
</evidence>
<keyword evidence="8" id="KW-0902">Two-component regulatory system</keyword>
<keyword evidence="6 11" id="KW-0418">Kinase</keyword>
<feature type="transmembrane region" description="Helical" evidence="9">
    <location>
        <begin position="37"/>
        <end position="54"/>
    </location>
</feature>
<evidence type="ECO:0000313" key="11">
    <source>
        <dbReference type="EMBL" id="NBC69700.1"/>
    </source>
</evidence>
<evidence type="ECO:0000256" key="5">
    <source>
        <dbReference type="ARBA" id="ARBA00022741"/>
    </source>
</evidence>
<organism evidence="11 12">
    <name type="scientific">Paenibacillus sacheonensis</name>
    <dbReference type="NCBI Taxonomy" id="742054"/>
    <lineage>
        <taxon>Bacteria</taxon>
        <taxon>Bacillati</taxon>
        <taxon>Bacillota</taxon>
        <taxon>Bacilli</taxon>
        <taxon>Bacillales</taxon>
        <taxon>Paenibacillaceae</taxon>
        <taxon>Paenibacillus</taxon>
    </lineage>
</organism>
<dbReference type="InterPro" id="IPR004358">
    <property type="entry name" value="Sig_transdc_His_kin-like_C"/>
</dbReference>
<dbReference type="SMART" id="SM00388">
    <property type="entry name" value="HisKA"/>
    <property type="match status" value="1"/>
</dbReference>
<keyword evidence="3" id="KW-0597">Phosphoprotein</keyword>
<dbReference type="GO" id="GO:0005524">
    <property type="term" value="F:ATP binding"/>
    <property type="evidence" value="ECO:0007669"/>
    <property type="project" value="UniProtKB-KW"/>
</dbReference>